<evidence type="ECO:0000259" key="6">
    <source>
        <dbReference type="PROSITE" id="PS50089"/>
    </source>
</evidence>
<keyword evidence="9" id="KW-1185">Reference proteome</keyword>
<dbReference type="InterPro" id="IPR017907">
    <property type="entry name" value="Znf_RING_CS"/>
</dbReference>
<gene>
    <name evidence="8" type="ORF">MEDL_18818</name>
</gene>
<comment type="caution">
    <text evidence="8">The sequence shown here is derived from an EMBL/GenBank/DDBJ whole genome shotgun (WGS) entry which is preliminary data.</text>
</comment>
<evidence type="ECO:0000259" key="7">
    <source>
        <dbReference type="PROSITE" id="PS50119"/>
    </source>
</evidence>
<feature type="coiled-coil region" evidence="5">
    <location>
        <begin position="226"/>
        <end position="263"/>
    </location>
</feature>
<evidence type="ECO:0000256" key="4">
    <source>
        <dbReference type="PROSITE-ProRule" id="PRU00024"/>
    </source>
</evidence>
<dbReference type="GO" id="GO:0061630">
    <property type="term" value="F:ubiquitin protein ligase activity"/>
    <property type="evidence" value="ECO:0007669"/>
    <property type="project" value="UniProtKB-EC"/>
</dbReference>
<dbReference type="PROSITE" id="PS50119">
    <property type="entry name" value="ZF_BBOX"/>
    <property type="match status" value="1"/>
</dbReference>
<dbReference type="InterPro" id="IPR000315">
    <property type="entry name" value="Znf_B-box"/>
</dbReference>
<dbReference type="AlphaFoldDB" id="A0A8S3R881"/>
<sequence>MYLKDGMELEQTELVIPQQYLCCPICEEEFKQPKFLPCLHTFCNPCISGHIDKNIDEDNYFPCPVCATEIKNEQDAAPLPENILARRLSKVSSSTNLKPQTLCWFCKNAGNFVDAVTFCDVCENALCPTCTESHKTSEETDNHSLISIDEYDARVESKQEEGFAKNSHVIPKCCELYDAMDIGAVFCIDCDLLICADCHVNNHGNHRCAELTTVAGHFESKIKDPLDELNDDEKELDEALLRLDKSEEVIQNQTKELHKVVKKRTKFLSDLITEYENMLIEEVNKRNTQKKDEIANRRYDIKMHLKSINGVKEFTENLLSYGSYEEKVFLRKKVGYRIRELCEETLGTDEVETMTIKLTKPNVTVETICNLFGELSEKGTDTTENRKDSNANIYHLNLENGHGSHGSDTAENTEPELEEIFNQAQETQYNSGSDSDMLSASNNSENFRNVKFSEEIEKTEYEAENCFELGEPKKETELPAVIQRECIKGIGINSKGDMIIGTTTTGSQMVYVLEKRGIVKGTVHVDNGWNIHSISSDGKVAMTIPRGDNRFKVRVLENDGTGHILSDSNIESFGLNFVTADNKGSIIVTSNRYAKLRSHHGKSAKSGGNIAFYSKDGLLTKRITNDDFHEFGLYLLEKPQCVAVDNKHNLLVVTDPGSNTVIAFNLKGELIFEYGNSDTEGEIYQGPDLISIDKYGNIIVTDKREGRIDILSSKGHLKKSFLLDDIPRFVGTLPDKLLVIVMPEGTMKYYEYL</sequence>
<keyword evidence="1" id="KW-0479">Metal-binding</keyword>
<keyword evidence="8" id="KW-0012">Acyltransferase</keyword>
<accession>A0A8S3R881</accession>
<evidence type="ECO:0000256" key="1">
    <source>
        <dbReference type="ARBA" id="ARBA00022723"/>
    </source>
</evidence>
<dbReference type="EMBL" id="CAJPWZ010000944">
    <property type="protein sequence ID" value="CAG2204349.1"/>
    <property type="molecule type" value="Genomic_DNA"/>
</dbReference>
<reference evidence="8" key="1">
    <citation type="submission" date="2021-03" db="EMBL/GenBank/DDBJ databases">
        <authorList>
            <person name="Bekaert M."/>
        </authorList>
    </citation>
    <scope>NUCLEOTIDE SEQUENCE</scope>
</reference>
<dbReference type="EC" id="2.3.2.27" evidence="8"/>
<evidence type="ECO:0000256" key="3">
    <source>
        <dbReference type="ARBA" id="ARBA00022833"/>
    </source>
</evidence>
<dbReference type="Proteomes" id="UP000683360">
    <property type="component" value="Unassembled WGS sequence"/>
</dbReference>
<dbReference type="OrthoDB" id="264520at2759"/>
<dbReference type="Gene3D" id="2.120.10.30">
    <property type="entry name" value="TolB, C-terminal domain"/>
    <property type="match status" value="1"/>
</dbReference>
<dbReference type="InterPro" id="IPR047153">
    <property type="entry name" value="TRIM45/56/19-like"/>
</dbReference>
<dbReference type="Pfam" id="PF00097">
    <property type="entry name" value="zf-C3HC4"/>
    <property type="match status" value="1"/>
</dbReference>
<dbReference type="SUPFAM" id="SSF57845">
    <property type="entry name" value="B-box zinc-binding domain"/>
    <property type="match status" value="1"/>
</dbReference>
<keyword evidence="5" id="KW-0175">Coiled coil</keyword>
<dbReference type="PANTHER" id="PTHR25462">
    <property type="entry name" value="BONUS, ISOFORM C-RELATED"/>
    <property type="match status" value="1"/>
</dbReference>
<dbReference type="GO" id="GO:0008270">
    <property type="term" value="F:zinc ion binding"/>
    <property type="evidence" value="ECO:0007669"/>
    <property type="project" value="UniProtKB-KW"/>
</dbReference>
<dbReference type="Gene3D" id="3.30.40.10">
    <property type="entry name" value="Zinc/RING finger domain, C3HC4 (zinc finger)"/>
    <property type="match status" value="1"/>
</dbReference>
<dbReference type="PROSITE" id="PS50089">
    <property type="entry name" value="ZF_RING_2"/>
    <property type="match status" value="1"/>
</dbReference>
<dbReference type="SUPFAM" id="SSF57850">
    <property type="entry name" value="RING/U-box"/>
    <property type="match status" value="1"/>
</dbReference>
<proteinExistence type="predicted"/>
<evidence type="ECO:0000313" key="8">
    <source>
        <dbReference type="EMBL" id="CAG2204349.1"/>
    </source>
</evidence>
<name>A0A8S3R881_MYTED</name>
<evidence type="ECO:0000313" key="9">
    <source>
        <dbReference type="Proteomes" id="UP000683360"/>
    </source>
</evidence>
<evidence type="ECO:0000256" key="5">
    <source>
        <dbReference type="SAM" id="Coils"/>
    </source>
</evidence>
<dbReference type="SUPFAM" id="SSF101898">
    <property type="entry name" value="NHL repeat"/>
    <property type="match status" value="1"/>
</dbReference>
<dbReference type="Gene3D" id="4.10.830.40">
    <property type="match status" value="1"/>
</dbReference>
<keyword evidence="3" id="KW-0862">Zinc</keyword>
<dbReference type="SMART" id="SM00184">
    <property type="entry name" value="RING"/>
    <property type="match status" value="1"/>
</dbReference>
<dbReference type="InterPro" id="IPR018957">
    <property type="entry name" value="Znf_C3HC4_RING-type"/>
</dbReference>
<dbReference type="InterPro" id="IPR001841">
    <property type="entry name" value="Znf_RING"/>
</dbReference>
<evidence type="ECO:0000256" key="2">
    <source>
        <dbReference type="ARBA" id="ARBA00022771"/>
    </source>
</evidence>
<keyword evidence="8" id="KW-0808">Transferase</keyword>
<protein>
    <submittedName>
        <fullName evidence="8">TRIM56</fullName>
        <ecNumber evidence="8">2.3.2.27</ecNumber>
    </submittedName>
</protein>
<dbReference type="InterPro" id="IPR011042">
    <property type="entry name" value="6-blade_b-propeller_TolB-like"/>
</dbReference>
<feature type="domain" description="B box-type" evidence="7">
    <location>
        <begin position="98"/>
        <end position="148"/>
    </location>
</feature>
<dbReference type="PROSITE" id="PS00518">
    <property type="entry name" value="ZF_RING_1"/>
    <property type="match status" value="1"/>
</dbReference>
<dbReference type="Gene3D" id="3.30.160.60">
    <property type="entry name" value="Classic Zinc Finger"/>
    <property type="match status" value="1"/>
</dbReference>
<dbReference type="PANTHER" id="PTHR25462:SF296">
    <property type="entry name" value="MEIOTIC P26, ISOFORM F"/>
    <property type="match status" value="1"/>
</dbReference>
<feature type="domain" description="RING-type" evidence="6">
    <location>
        <begin position="23"/>
        <end position="66"/>
    </location>
</feature>
<dbReference type="InterPro" id="IPR013083">
    <property type="entry name" value="Znf_RING/FYVE/PHD"/>
</dbReference>
<organism evidence="8 9">
    <name type="scientific">Mytilus edulis</name>
    <name type="common">Blue mussel</name>
    <dbReference type="NCBI Taxonomy" id="6550"/>
    <lineage>
        <taxon>Eukaryota</taxon>
        <taxon>Metazoa</taxon>
        <taxon>Spiralia</taxon>
        <taxon>Lophotrochozoa</taxon>
        <taxon>Mollusca</taxon>
        <taxon>Bivalvia</taxon>
        <taxon>Autobranchia</taxon>
        <taxon>Pteriomorphia</taxon>
        <taxon>Mytilida</taxon>
        <taxon>Mytiloidea</taxon>
        <taxon>Mytilidae</taxon>
        <taxon>Mytilinae</taxon>
        <taxon>Mytilus</taxon>
    </lineage>
</organism>
<keyword evidence="2 4" id="KW-0863">Zinc-finger</keyword>